<dbReference type="EMBL" id="GGEC01058296">
    <property type="protein sequence ID" value="MBX38780.1"/>
    <property type="molecule type" value="Transcribed_RNA"/>
</dbReference>
<dbReference type="AlphaFoldDB" id="A0A2P2N8K2"/>
<sequence length="32" mass="3763">MTDKHTFEHNLDKNEIKRNAKNCGTLIHIKRG</sequence>
<protein>
    <submittedName>
        <fullName evidence="1">Uncharacterized protein</fullName>
    </submittedName>
</protein>
<accession>A0A2P2N8K2</accession>
<organism evidence="1">
    <name type="scientific">Rhizophora mucronata</name>
    <name type="common">Asiatic mangrove</name>
    <dbReference type="NCBI Taxonomy" id="61149"/>
    <lineage>
        <taxon>Eukaryota</taxon>
        <taxon>Viridiplantae</taxon>
        <taxon>Streptophyta</taxon>
        <taxon>Embryophyta</taxon>
        <taxon>Tracheophyta</taxon>
        <taxon>Spermatophyta</taxon>
        <taxon>Magnoliopsida</taxon>
        <taxon>eudicotyledons</taxon>
        <taxon>Gunneridae</taxon>
        <taxon>Pentapetalae</taxon>
        <taxon>rosids</taxon>
        <taxon>fabids</taxon>
        <taxon>Malpighiales</taxon>
        <taxon>Rhizophoraceae</taxon>
        <taxon>Rhizophora</taxon>
    </lineage>
</organism>
<reference evidence="1" key="1">
    <citation type="submission" date="2018-02" db="EMBL/GenBank/DDBJ databases">
        <title>Rhizophora mucronata_Transcriptome.</title>
        <authorList>
            <person name="Meera S.P."/>
            <person name="Sreeshan A."/>
            <person name="Augustine A."/>
        </authorList>
    </citation>
    <scope>NUCLEOTIDE SEQUENCE</scope>
    <source>
        <tissue evidence="1">Leaf</tissue>
    </source>
</reference>
<evidence type="ECO:0000313" key="1">
    <source>
        <dbReference type="EMBL" id="MBX38780.1"/>
    </source>
</evidence>
<proteinExistence type="predicted"/>
<name>A0A2P2N8K2_RHIMU</name>